<keyword evidence="7" id="KW-0630">Potassium</keyword>
<dbReference type="InterPro" id="IPR010617">
    <property type="entry name" value="TMEM175-like"/>
</dbReference>
<evidence type="ECO:0000256" key="3">
    <source>
        <dbReference type="ARBA" id="ARBA00022448"/>
    </source>
</evidence>
<evidence type="ECO:0000256" key="11">
    <source>
        <dbReference type="ARBA" id="ARBA00023303"/>
    </source>
</evidence>
<evidence type="ECO:0000256" key="8">
    <source>
        <dbReference type="ARBA" id="ARBA00022989"/>
    </source>
</evidence>
<evidence type="ECO:0000256" key="2">
    <source>
        <dbReference type="ARBA" id="ARBA00006920"/>
    </source>
</evidence>
<keyword evidence="9" id="KW-0406">Ion transport</keyword>
<keyword evidence="10 13" id="KW-0472">Membrane</keyword>
<evidence type="ECO:0000313" key="15">
    <source>
        <dbReference type="Proteomes" id="UP001458946"/>
    </source>
</evidence>
<name>A0ABP9VHF5_9DEIO</name>
<keyword evidence="11" id="KW-0407">Ion channel</keyword>
<accession>A0ABP9VHF5</accession>
<comment type="subcellular location">
    <subcellularLocation>
        <location evidence="1">Membrane</location>
        <topology evidence="1">Multi-pass membrane protein</topology>
    </subcellularLocation>
</comment>
<evidence type="ECO:0000256" key="9">
    <source>
        <dbReference type="ARBA" id="ARBA00023065"/>
    </source>
</evidence>
<evidence type="ECO:0000256" key="4">
    <source>
        <dbReference type="ARBA" id="ARBA00022538"/>
    </source>
</evidence>
<evidence type="ECO:0000256" key="13">
    <source>
        <dbReference type="SAM" id="Phobius"/>
    </source>
</evidence>
<proteinExistence type="inferred from homology"/>
<feature type="transmembrane region" description="Helical" evidence="13">
    <location>
        <begin position="95"/>
        <end position="116"/>
    </location>
</feature>
<reference evidence="14 15" key="1">
    <citation type="submission" date="2024-02" db="EMBL/GenBank/DDBJ databases">
        <title>Deinococcus xinjiangensis NBRC 107630.</title>
        <authorList>
            <person name="Ichikawa N."/>
            <person name="Katano-Makiyama Y."/>
            <person name="Hidaka K."/>
        </authorList>
    </citation>
    <scope>NUCLEOTIDE SEQUENCE [LARGE SCALE GENOMIC DNA]</scope>
    <source>
        <strain evidence="14 15">NBRC 107630</strain>
    </source>
</reference>
<evidence type="ECO:0008006" key="16">
    <source>
        <dbReference type="Google" id="ProtNLM"/>
    </source>
</evidence>
<evidence type="ECO:0000256" key="5">
    <source>
        <dbReference type="ARBA" id="ARBA00022692"/>
    </source>
</evidence>
<evidence type="ECO:0000256" key="1">
    <source>
        <dbReference type="ARBA" id="ARBA00004141"/>
    </source>
</evidence>
<evidence type="ECO:0000256" key="7">
    <source>
        <dbReference type="ARBA" id="ARBA00022958"/>
    </source>
</evidence>
<comment type="caution">
    <text evidence="14">The sequence shown here is derived from an EMBL/GenBank/DDBJ whole genome shotgun (WGS) entry which is preliminary data.</text>
</comment>
<comment type="similarity">
    <text evidence="2">Belongs to the TMEM175 family.</text>
</comment>
<feature type="transmembrane region" description="Helical" evidence="13">
    <location>
        <begin position="122"/>
        <end position="142"/>
    </location>
</feature>
<keyword evidence="5 13" id="KW-0812">Transmembrane</keyword>
<feature type="transmembrane region" description="Helical" evidence="13">
    <location>
        <begin position="58"/>
        <end position="75"/>
    </location>
</feature>
<dbReference type="PANTHER" id="PTHR31462">
    <property type="entry name" value="ENDOSOMAL/LYSOSOMAL POTASSIUM CHANNEL TMEM175"/>
    <property type="match status" value="1"/>
</dbReference>
<evidence type="ECO:0000256" key="10">
    <source>
        <dbReference type="ARBA" id="ARBA00023136"/>
    </source>
</evidence>
<organism evidence="14 15">
    <name type="scientific">Deinococcus xinjiangensis</name>
    <dbReference type="NCBI Taxonomy" id="457454"/>
    <lineage>
        <taxon>Bacteria</taxon>
        <taxon>Thermotogati</taxon>
        <taxon>Deinococcota</taxon>
        <taxon>Deinococci</taxon>
        <taxon>Deinococcales</taxon>
        <taxon>Deinococcaceae</taxon>
        <taxon>Deinococcus</taxon>
    </lineage>
</organism>
<gene>
    <name evidence="14" type="ORF">Dxin01_03267</name>
</gene>
<keyword evidence="6" id="KW-0631">Potassium channel</keyword>
<dbReference type="Proteomes" id="UP001458946">
    <property type="component" value="Unassembled WGS sequence"/>
</dbReference>
<dbReference type="RefSeq" id="WP_353543479.1">
    <property type="nucleotide sequence ID" value="NZ_BAABRN010000052.1"/>
</dbReference>
<comment type="catalytic activity">
    <reaction evidence="12">
        <text>K(+)(in) = K(+)(out)</text>
        <dbReference type="Rhea" id="RHEA:29463"/>
        <dbReference type="ChEBI" id="CHEBI:29103"/>
    </reaction>
</comment>
<protein>
    <recommendedName>
        <fullName evidence="16">DUF1211 domain-containing protein</fullName>
    </recommendedName>
</protein>
<keyword evidence="4" id="KW-0633">Potassium transport</keyword>
<evidence type="ECO:0000313" key="14">
    <source>
        <dbReference type="EMBL" id="GAA5503508.1"/>
    </source>
</evidence>
<keyword evidence="15" id="KW-1185">Reference proteome</keyword>
<dbReference type="Pfam" id="PF06736">
    <property type="entry name" value="TMEM175"/>
    <property type="match status" value="1"/>
</dbReference>
<dbReference type="EMBL" id="BAABRN010000052">
    <property type="protein sequence ID" value="GAA5503508.1"/>
    <property type="molecule type" value="Genomic_DNA"/>
</dbReference>
<keyword evidence="8 13" id="KW-1133">Transmembrane helix</keyword>
<evidence type="ECO:0000256" key="12">
    <source>
        <dbReference type="ARBA" id="ARBA00034430"/>
    </source>
</evidence>
<evidence type="ECO:0000256" key="6">
    <source>
        <dbReference type="ARBA" id="ARBA00022826"/>
    </source>
</evidence>
<sequence length="178" mass="20248">MTHRERPLLRSAERLRAYTDAVVAIAQTLLILPLLESVSEARAHHLTTAQWLNENSDAVIWLTLSFVLIGTFWVIHHRVFEHVEHPTEALQGLNFLWMFTIVIFPVIAALLGLEPADSVQKILYIGCMLVCSLAMNSMVMLVNRDPRIRGELPPLGAGNVAASLSQTFIWWRWLWRLA</sequence>
<dbReference type="PANTHER" id="PTHR31462:SF5">
    <property type="entry name" value="ENDOSOMAL_LYSOSOMAL PROTON CHANNEL TMEM175"/>
    <property type="match status" value="1"/>
</dbReference>
<keyword evidence="3" id="KW-0813">Transport</keyword>
<feature type="transmembrane region" description="Helical" evidence="13">
    <location>
        <begin position="21"/>
        <end position="38"/>
    </location>
</feature>